<evidence type="ECO:0000259" key="2">
    <source>
        <dbReference type="Pfam" id="PF00582"/>
    </source>
</evidence>
<dbReference type="CDD" id="cd00293">
    <property type="entry name" value="USP-like"/>
    <property type="match status" value="1"/>
</dbReference>
<dbReference type="Gene3D" id="3.40.50.620">
    <property type="entry name" value="HUPs"/>
    <property type="match status" value="2"/>
</dbReference>
<accession>A0ABS9EE32</accession>
<keyword evidence="4" id="KW-1185">Reference proteome</keyword>
<dbReference type="InterPro" id="IPR014729">
    <property type="entry name" value="Rossmann-like_a/b/a_fold"/>
</dbReference>
<dbReference type="Pfam" id="PF00582">
    <property type="entry name" value="Usp"/>
    <property type="match status" value="2"/>
</dbReference>
<dbReference type="RefSeq" id="WP_236133270.1">
    <property type="nucleotide sequence ID" value="NZ_JAKGTH010000007.1"/>
</dbReference>
<feature type="domain" description="UspA" evidence="2">
    <location>
        <begin position="149"/>
        <end position="274"/>
    </location>
</feature>
<dbReference type="PANTHER" id="PTHR46268:SF6">
    <property type="entry name" value="UNIVERSAL STRESS PROTEIN UP12"/>
    <property type="match status" value="1"/>
</dbReference>
<comment type="caution">
    <text evidence="3">The sequence shown here is derived from an EMBL/GenBank/DDBJ whole genome shotgun (WGS) entry which is preliminary data.</text>
</comment>
<evidence type="ECO:0000313" key="4">
    <source>
        <dbReference type="Proteomes" id="UP001179363"/>
    </source>
</evidence>
<protein>
    <submittedName>
        <fullName evidence="3">Universal stress protein</fullName>
    </submittedName>
</protein>
<dbReference type="Proteomes" id="UP001179363">
    <property type="component" value="Unassembled WGS sequence"/>
</dbReference>
<reference evidence="3" key="1">
    <citation type="submission" date="2022-01" db="EMBL/GenBank/DDBJ databases">
        <title>Gillisia lutea sp. nov., isolated from marine plastic residues from the Malvarosa beach (Valencia, Spain).</title>
        <authorList>
            <person name="Vidal-Verdu A."/>
            <person name="Molina-Menor E."/>
            <person name="Satari L."/>
            <person name="Pascual J."/>
            <person name="Pereto J."/>
            <person name="Porcar M."/>
        </authorList>
    </citation>
    <scope>NUCLEOTIDE SEQUENCE</scope>
    <source>
        <strain evidence="3">M10.2A</strain>
    </source>
</reference>
<feature type="domain" description="UspA" evidence="2">
    <location>
        <begin position="1"/>
        <end position="140"/>
    </location>
</feature>
<proteinExistence type="inferred from homology"/>
<dbReference type="InterPro" id="IPR006016">
    <property type="entry name" value="UspA"/>
</dbReference>
<dbReference type="EMBL" id="JAKGTH010000007">
    <property type="protein sequence ID" value="MCF4101120.1"/>
    <property type="molecule type" value="Genomic_DNA"/>
</dbReference>
<gene>
    <name evidence="3" type="ORF">L1I30_05545</name>
</gene>
<dbReference type="PRINTS" id="PR01438">
    <property type="entry name" value="UNVRSLSTRESS"/>
</dbReference>
<organism evidence="3 4">
    <name type="scientific">Gillisia lutea</name>
    <dbReference type="NCBI Taxonomy" id="2909668"/>
    <lineage>
        <taxon>Bacteria</taxon>
        <taxon>Pseudomonadati</taxon>
        <taxon>Bacteroidota</taxon>
        <taxon>Flavobacteriia</taxon>
        <taxon>Flavobacteriales</taxon>
        <taxon>Flavobacteriaceae</taxon>
        <taxon>Gillisia</taxon>
    </lineage>
</organism>
<dbReference type="PANTHER" id="PTHR46268">
    <property type="entry name" value="STRESS RESPONSE PROTEIN NHAX"/>
    <property type="match status" value="1"/>
</dbReference>
<sequence length="277" mass="31677">MKKILVPVDFSNYSEYALEIAAQIAREKDAEIVVLHMMGLTDTSLKIEESRKVFEAIYHLKLTETRFREFLDKEYLKGLKVTDTVQNYKIFSELDQVAEELGVDLIVMGSHGSSGLKEVFVGSNTEKVVRTSRVPVLVVKHRNPNFKMEKVVFACDFNLDLIAPFKKALDFFNSFGSEVQLLFVNLPEKFMSTQEMEAQANKFMNEAEIYDVELFQNIVHYNDYTLEDGIYSFSNSYNADVIALPTHGRRGLAHFFSLNVGEAIVNHTDLPIITFKM</sequence>
<name>A0ABS9EE32_9FLAO</name>
<evidence type="ECO:0000256" key="1">
    <source>
        <dbReference type="ARBA" id="ARBA00008791"/>
    </source>
</evidence>
<comment type="similarity">
    <text evidence="1">Belongs to the universal stress protein A family.</text>
</comment>
<dbReference type="InterPro" id="IPR006015">
    <property type="entry name" value="Universal_stress_UspA"/>
</dbReference>
<dbReference type="SUPFAM" id="SSF52402">
    <property type="entry name" value="Adenine nucleotide alpha hydrolases-like"/>
    <property type="match status" value="2"/>
</dbReference>
<evidence type="ECO:0000313" key="3">
    <source>
        <dbReference type="EMBL" id="MCF4101120.1"/>
    </source>
</evidence>